<keyword evidence="2" id="KW-1133">Transmembrane helix</keyword>
<evidence type="ECO:0000313" key="4">
    <source>
        <dbReference type="Proteomes" id="UP001416858"/>
    </source>
</evidence>
<dbReference type="Proteomes" id="UP001416858">
    <property type="component" value="Unassembled WGS sequence"/>
</dbReference>
<comment type="caution">
    <text evidence="3">The sequence shown here is derived from an EMBL/GenBank/DDBJ whole genome shotgun (WGS) entry which is preliminary data.</text>
</comment>
<keyword evidence="2" id="KW-0472">Membrane</keyword>
<protein>
    <submittedName>
        <fullName evidence="3">Uncharacterized protein</fullName>
    </submittedName>
</protein>
<keyword evidence="2" id="KW-0812">Transmembrane</keyword>
<organism evidence="3 4">
    <name type="scientific">Novipirellula caenicola</name>
    <dbReference type="NCBI Taxonomy" id="1536901"/>
    <lineage>
        <taxon>Bacteria</taxon>
        <taxon>Pseudomonadati</taxon>
        <taxon>Planctomycetota</taxon>
        <taxon>Planctomycetia</taxon>
        <taxon>Pirellulales</taxon>
        <taxon>Pirellulaceae</taxon>
        <taxon>Novipirellula</taxon>
    </lineage>
</organism>
<name>A0ABP9VPQ9_9BACT</name>
<feature type="region of interest" description="Disordered" evidence="1">
    <location>
        <begin position="1"/>
        <end position="36"/>
    </location>
</feature>
<dbReference type="EMBL" id="BAABRO010000004">
    <property type="protein sequence ID" value="GAA5506771.1"/>
    <property type="molecule type" value="Genomic_DNA"/>
</dbReference>
<reference evidence="3 4" key="1">
    <citation type="submission" date="2024-02" db="EMBL/GenBank/DDBJ databases">
        <title>Rhodopirellula caenicola NBRC 110016.</title>
        <authorList>
            <person name="Ichikawa N."/>
            <person name="Katano-Makiyama Y."/>
            <person name="Hidaka K."/>
        </authorList>
    </citation>
    <scope>NUCLEOTIDE SEQUENCE [LARGE SCALE GENOMIC DNA]</scope>
    <source>
        <strain evidence="3 4">NBRC 110016</strain>
    </source>
</reference>
<dbReference type="RefSeq" id="WP_345683691.1">
    <property type="nucleotide sequence ID" value="NZ_BAABRO010000004.1"/>
</dbReference>
<evidence type="ECO:0000256" key="2">
    <source>
        <dbReference type="SAM" id="Phobius"/>
    </source>
</evidence>
<gene>
    <name evidence="3" type="ORF">Rcae01_02224</name>
</gene>
<evidence type="ECO:0000313" key="3">
    <source>
        <dbReference type="EMBL" id="GAA5506771.1"/>
    </source>
</evidence>
<evidence type="ECO:0000256" key="1">
    <source>
        <dbReference type="SAM" id="MobiDB-lite"/>
    </source>
</evidence>
<feature type="transmembrane region" description="Helical" evidence="2">
    <location>
        <begin position="42"/>
        <end position="66"/>
    </location>
</feature>
<keyword evidence="4" id="KW-1185">Reference proteome</keyword>
<accession>A0ABP9VPQ9</accession>
<sequence length="247" mass="27178">MSDSDPTDASHQASDPASSEPAPPNHTASQTADDQGPGWMPAILAATLLMGMAGFIFCGVSTWFLFQKRGELAVRTIRGSYIPDIEQSRLSPEQKQLIVKRLETFAESVERNEYENWQAAGVMQRLQRLPVLQWGELAAVESFVIEQDQGDTEESLKQISRLRRAAELDQATSFDFEDVLSPVHEPADNALGRQLVQPFTSTAVNEVISRAKLVADRSDIPDEMFTDIALDAIVQEQIDAGIAEGGF</sequence>
<feature type="compositionally biased region" description="Polar residues" evidence="1">
    <location>
        <begin position="1"/>
        <end position="12"/>
    </location>
</feature>
<proteinExistence type="predicted"/>